<dbReference type="AlphaFoldDB" id="A0A914VEZ0"/>
<dbReference type="Proteomes" id="UP000887566">
    <property type="component" value="Unplaced"/>
</dbReference>
<organism evidence="1 2">
    <name type="scientific">Plectus sambesii</name>
    <dbReference type="NCBI Taxonomy" id="2011161"/>
    <lineage>
        <taxon>Eukaryota</taxon>
        <taxon>Metazoa</taxon>
        <taxon>Ecdysozoa</taxon>
        <taxon>Nematoda</taxon>
        <taxon>Chromadorea</taxon>
        <taxon>Plectida</taxon>
        <taxon>Plectina</taxon>
        <taxon>Plectoidea</taxon>
        <taxon>Plectidae</taxon>
        <taxon>Plectus</taxon>
    </lineage>
</organism>
<protein>
    <submittedName>
        <fullName evidence="2">Uncharacterized protein</fullName>
    </submittedName>
</protein>
<reference evidence="2" key="1">
    <citation type="submission" date="2022-11" db="UniProtKB">
        <authorList>
            <consortium name="WormBaseParasite"/>
        </authorList>
    </citation>
    <scope>IDENTIFICATION</scope>
</reference>
<accession>A0A914VEZ0</accession>
<evidence type="ECO:0000313" key="1">
    <source>
        <dbReference type="Proteomes" id="UP000887566"/>
    </source>
</evidence>
<proteinExistence type="predicted"/>
<dbReference type="WBParaSite" id="PSAMB.scaffold18007size1014.g37465.t1">
    <property type="protein sequence ID" value="PSAMB.scaffold18007size1014.g37465.t1"/>
    <property type="gene ID" value="PSAMB.scaffold18007size1014.g37465"/>
</dbReference>
<dbReference type="InterPro" id="IPR031559">
    <property type="entry name" value="SMG1"/>
</dbReference>
<sequence>MIEKLPAEAIASQMERMIGPSGCLRSLRLSSNKEITEAVALVYRTALTPKALPSLQIAYMCAVGEMKAALNTMASFANAPAVTLGVDKAPSFESFPSADLAEWIFVFLVSAATSLANVKNSLIAMMGLSPNLFELFVKRMPLSSPWFVSRYPAAHYALVYVLKLHCEKQEHFLANCEWLTDRSRLPMLRDGTTAHHSAAELDALAALLPLSQLAPDSRYYSL</sequence>
<evidence type="ECO:0000313" key="2">
    <source>
        <dbReference type="WBParaSite" id="PSAMB.scaffold18007size1014.g37465.t1"/>
    </source>
</evidence>
<dbReference type="GO" id="GO:0000184">
    <property type="term" value="P:nuclear-transcribed mRNA catabolic process, nonsense-mediated decay"/>
    <property type="evidence" value="ECO:0007669"/>
    <property type="project" value="InterPro"/>
</dbReference>
<keyword evidence="1" id="KW-1185">Reference proteome</keyword>
<dbReference type="Pfam" id="PF15785">
    <property type="entry name" value="SMG1"/>
    <property type="match status" value="1"/>
</dbReference>
<dbReference type="GO" id="GO:0004674">
    <property type="term" value="F:protein serine/threonine kinase activity"/>
    <property type="evidence" value="ECO:0007669"/>
    <property type="project" value="InterPro"/>
</dbReference>
<name>A0A914VEZ0_9BILA</name>